<reference evidence="2 3" key="1">
    <citation type="submission" date="2018-06" db="EMBL/GenBank/DDBJ databases">
        <title>Comparative genomics reveals the genomic features of Rhizophagus irregularis, R. cerebriforme, R. diaphanum and Gigaspora rosea, and their symbiotic lifestyle signature.</title>
        <authorList>
            <person name="Morin E."/>
            <person name="San Clemente H."/>
            <person name="Chen E.C.H."/>
            <person name="De La Providencia I."/>
            <person name="Hainaut M."/>
            <person name="Kuo A."/>
            <person name="Kohler A."/>
            <person name="Murat C."/>
            <person name="Tang N."/>
            <person name="Roy S."/>
            <person name="Loubradou J."/>
            <person name="Henrissat B."/>
            <person name="Grigoriev I.V."/>
            <person name="Corradi N."/>
            <person name="Roux C."/>
            <person name="Martin F.M."/>
        </authorList>
    </citation>
    <scope>NUCLEOTIDE SEQUENCE [LARGE SCALE GENOMIC DNA]</scope>
    <source>
        <strain evidence="2 3">DAOM 227022</strain>
    </source>
</reference>
<dbReference type="InterPro" id="IPR001245">
    <property type="entry name" value="Ser-Thr/Tyr_kinase_cat_dom"/>
</dbReference>
<dbReference type="GO" id="GO:0005524">
    <property type="term" value="F:ATP binding"/>
    <property type="evidence" value="ECO:0007669"/>
    <property type="project" value="InterPro"/>
</dbReference>
<sequence length="821" mass="97587">MSSHNQCKKCDEPYLDGYNANYDWCKQCQINNLKIISQLNWNENEIINNFIQEMQLKICDYFDIIFEWISYHQFIDIKEISNDDFIIKYSATWENGPLDYDDNRNEYIRNQYKKVALKCLYNSRNNINEFLNEVKTYSIRRQDDIPKIYGISQNPDTKDYIMVLKDGYCEKCGTLLINLLNNNCRLCQINYIENNFLNRSENKIIDDFVHEMQLKIVYSDDAVFEWIPIDQFIDFKEIIKIDSNTIYTATWKDGPLCYNGNQKEWERDPDYKVCLKYLYNSQDITIDEFLNNEVKQYSLSKINKMNGILGISQDQYTKDYIIVSPNMYCEKCDKKFTNMFDDFCTSCQINYLEKNFKNWTSGNEEIDHFIQEIQLKINDPYDVVIEWISYDQFVEIKENVNMIYSAIWWEGPLKYDVYKKEWLREFNQEVDLKISQNITVNEFLNEVKEYLTNKIKVYGISQNPDTKNYVIIFQHYEDCEECNDKYIDDFYKWCKSCKINDLKNNFLSWSGDERIDNFIQEIQSKINTPNDIVFEWIPYDQFDNLKVIGQGGFAIVYSAIWKDGPIKCDFVTDKGWTWIRNSGEKVALKCLYNSQNISDEFLKEAKAYSNTLHNNILKIYGMSQNPVTKDYIMVLEFAKGGSFNDWKNKNYNDYNWKTKILTLMDISNGLLKIHQNKMVHRDFHTGNILFSNPIYIYDEIQIYISDMGLCGEANNTIETNIYGVMPYVAPEVLRGQPYTQAADIYSFGMIMYFVATGKQPFANTVHDQYLLLDICKENKRPEINEQEIPKCYIDLMKRCWDSNSDNRPTIFEIFDLIYCEI</sequence>
<dbReference type="PROSITE" id="PS50011">
    <property type="entry name" value="PROTEIN_KINASE_DOM"/>
    <property type="match status" value="1"/>
</dbReference>
<dbReference type="STRING" id="658196.A0A397TJX4"/>
<dbReference type="SUPFAM" id="SSF57184">
    <property type="entry name" value="Growth factor receptor domain"/>
    <property type="match status" value="1"/>
</dbReference>
<dbReference type="InterPro" id="IPR000719">
    <property type="entry name" value="Prot_kinase_dom"/>
</dbReference>
<keyword evidence="2" id="KW-0418">Kinase</keyword>
<feature type="domain" description="Protein kinase" evidence="1">
    <location>
        <begin position="542"/>
        <end position="821"/>
    </location>
</feature>
<dbReference type="GO" id="GO:0004674">
    <property type="term" value="F:protein serine/threonine kinase activity"/>
    <property type="evidence" value="ECO:0007669"/>
    <property type="project" value="TreeGrafter"/>
</dbReference>
<accession>A0A397TJX4</accession>
<dbReference type="InterPro" id="IPR011009">
    <property type="entry name" value="Kinase-like_dom_sf"/>
</dbReference>
<dbReference type="Gene3D" id="1.10.510.10">
    <property type="entry name" value="Transferase(Phosphotransferase) domain 1"/>
    <property type="match status" value="1"/>
</dbReference>
<comment type="caution">
    <text evidence="2">The sequence shown here is derived from an EMBL/GenBank/DDBJ whole genome shotgun (WGS) entry which is preliminary data.</text>
</comment>
<dbReference type="EMBL" id="QKYT01000038">
    <property type="protein sequence ID" value="RIA96795.1"/>
    <property type="molecule type" value="Genomic_DNA"/>
</dbReference>
<dbReference type="SUPFAM" id="SSF56112">
    <property type="entry name" value="Protein kinase-like (PK-like)"/>
    <property type="match status" value="1"/>
</dbReference>
<protein>
    <submittedName>
        <fullName evidence="2">Kinase-like domain-containing protein</fullName>
    </submittedName>
</protein>
<evidence type="ECO:0000313" key="2">
    <source>
        <dbReference type="EMBL" id="RIA96795.1"/>
    </source>
</evidence>
<gene>
    <name evidence="2" type="ORF">C1645_814827</name>
</gene>
<dbReference type="PANTHER" id="PTHR44329">
    <property type="entry name" value="SERINE/THREONINE-PROTEIN KINASE TNNI3K-RELATED"/>
    <property type="match status" value="1"/>
</dbReference>
<dbReference type="Proteomes" id="UP000265703">
    <property type="component" value="Unassembled WGS sequence"/>
</dbReference>
<proteinExistence type="predicted"/>
<organism evidence="2 3">
    <name type="scientific">Glomus cerebriforme</name>
    <dbReference type="NCBI Taxonomy" id="658196"/>
    <lineage>
        <taxon>Eukaryota</taxon>
        <taxon>Fungi</taxon>
        <taxon>Fungi incertae sedis</taxon>
        <taxon>Mucoromycota</taxon>
        <taxon>Glomeromycotina</taxon>
        <taxon>Glomeromycetes</taxon>
        <taxon>Glomerales</taxon>
        <taxon>Glomeraceae</taxon>
        <taxon>Glomus</taxon>
    </lineage>
</organism>
<keyword evidence="3" id="KW-1185">Reference proteome</keyword>
<dbReference type="OrthoDB" id="2421651at2759"/>
<dbReference type="InterPro" id="IPR051681">
    <property type="entry name" value="Ser/Thr_Kinases-Pseudokinases"/>
</dbReference>
<dbReference type="AlphaFoldDB" id="A0A397TJX4"/>
<evidence type="ECO:0000313" key="3">
    <source>
        <dbReference type="Proteomes" id="UP000265703"/>
    </source>
</evidence>
<dbReference type="InterPro" id="IPR009030">
    <property type="entry name" value="Growth_fac_rcpt_cys_sf"/>
</dbReference>
<keyword evidence="2" id="KW-0808">Transferase</keyword>
<dbReference type="Pfam" id="PF07714">
    <property type="entry name" value="PK_Tyr_Ser-Thr"/>
    <property type="match status" value="1"/>
</dbReference>
<name>A0A397TJX4_9GLOM</name>
<evidence type="ECO:0000259" key="1">
    <source>
        <dbReference type="PROSITE" id="PS50011"/>
    </source>
</evidence>